<keyword evidence="3" id="KW-0460">Magnesium</keyword>
<dbReference type="GO" id="GO:0005388">
    <property type="term" value="F:P-type calcium transporter activity"/>
    <property type="evidence" value="ECO:0007669"/>
    <property type="project" value="TreeGrafter"/>
</dbReference>
<evidence type="ECO:0000256" key="4">
    <source>
        <dbReference type="ARBA" id="ARBA00022989"/>
    </source>
</evidence>
<evidence type="ECO:0000313" key="8">
    <source>
        <dbReference type="Proteomes" id="UP000473113"/>
    </source>
</evidence>
<feature type="non-terminal residue" evidence="7">
    <location>
        <position position="117"/>
    </location>
</feature>
<name>A0A6M1XPK5_STAAU</name>
<gene>
    <name evidence="7" type="ORF">G6Y24_04645</name>
</gene>
<evidence type="ECO:0000256" key="1">
    <source>
        <dbReference type="ARBA" id="ARBA00004370"/>
    </source>
</evidence>
<dbReference type="Pfam" id="PF13246">
    <property type="entry name" value="Cation_ATPase"/>
    <property type="match status" value="1"/>
</dbReference>
<keyword evidence="5" id="KW-0472">Membrane</keyword>
<sequence>VETLGSTSIICTDKTGTLTQNKMTVVDYFLGNGDTGDFTNDPSKWTADERRLIEISVLANDASISEDGTKLGDPTEVAFIDFSEKLNQPYQEIRNNYPRQAELPFDSDRKLMSTGHT</sequence>
<proteinExistence type="predicted"/>
<evidence type="ECO:0000256" key="3">
    <source>
        <dbReference type="ARBA" id="ARBA00022842"/>
    </source>
</evidence>
<feature type="region of interest" description="Disordered" evidence="6">
    <location>
        <begin position="98"/>
        <end position="117"/>
    </location>
</feature>
<reference evidence="7 8" key="1">
    <citation type="submission" date="2020-02" db="EMBL/GenBank/DDBJ databases">
        <title>Detection of Heterogeneous Vancomycin Intermediate Resistance in Methicillin Resistant Staphylococcus aureus Isolates from Latin-America.</title>
        <authorList>
            <person name="Castro-Cardozo B."/>
            <person name="Berrio M."/>
            <person name="Vargas M.L."/>
            <person name="Carvajal L.P."/>
            <person name="Millan L.V."/>
            <person name="Rios R."/>
            <person name="Hernandez A."/>
            <person name="Rincon S.L."/>
            <person name="Cubides P."/>
            <person name="Forero E."/>
            <person name="Dinh A."/>
            <person name="Seas C."/>
            <person name="Munita J.M."/>
            <person name="Arias C.A."/>
            <person name="Reyes J."/>
            <person name="Diaz L."/>
        </authorList>
    </citation>
    <scope>NUCLEOTIDE SEQUENCE [LARGE SCALE GENOMIC DNA]</scope>
    <source>
        <strain evidence="7 8">UG255</strain>
    </source>
</reference>
<dbReference type="InterPro" id="IPR023214">
    <property type="entry name" value="HAD_sf"/>
</dbReference>
<dbReference type="GO" id="GO:0005886">
    <property type="term" value="C:plasma membrane"/>
    <property type="evidence" value="ECO:0007669"/>
    <property type="project" value="TreeGrafter"/>
</dbReference>
<organism evidence="7 8">
    <name type="scientific">Staphylococcus aureus</name>
    <dbReference type="NCBI Taxonomy" id="1280"/>
    <lineage>
        <taxon>Bacteria</taxon>
        <taxon>Bacillati</taxon>
        <taxon>Bacillota</taxon>
        <taxon>Bacilli</taxon>
        <taxon>Bacillales</taxon>
        <taxon>Staphylococcaceae</taxon>
        <taxon>Staphylococcus</taxon>
    </lineage>
</organism>
<dbReference type="Gene3D" id="3.40.1110.10">
    <property type="entry name" value="Calcium-transporting ATPase, cytoplasmic domain N"/>
    <property type="match status" value="1"/>
</dbReference>
<dbReference type="Gene3D" id="3.40.50.1000">
    <property type="entry name" value="HAD superfamily/HAD-like"/>
    <property type="match status" value="1"/>
</dbReference>
<dbReference type="PROSITE" id="PS00154">
    <property type="entry name" value="ATPASE_E1_E2"/>
    <property type="match status" value="1"/>
</dbReference>
<comment type="subcellular location">
    <subcellularLocation>
        <location evidence="1">Membrane</location>
    </subcellularLocation>
</comment>
<dbReference type="InterPro" id="IPR018303">
    <property type="entry name" value="ATPase_P-typ_P_site"/>
</dbReference>
<dbReference type="AlphaFoldDB" id="A0A6M1XPK5"/>
<dbReference type="SUPFAM" id="SSF81660">
    <property type="entry name" value="Metal cation-transporting ATPase, ATP-binding domain N"/>
    <property type="match status" value="1"/>
</dbReference>
<keyword evidence="2" id="KW-0812">Transmembrane</keyword>
<evidence type="ECO:0000313" key="7">
    <source>
        <dbReference type="EMBL" id="NGW66786.1"/>
    </source>
</evidence>
<accession>A0A6M1XPK5</accession>
<evidence type="ECO:0000256" key="5">
    <source>
        <dbReference type="ARBA" id="ARBA00023136"/>
    </source>
</evidence>
<dbReference type="PANTHER" id="PTHR24093">
    <property type="entry name" value="CATION TRANSPORTING ATPASE"/>
    <property type="match status" value="1"/>
</dbReference>
<evidence type="ECO:0000256" key="6">
    <source>
        <dbReference type="SAM" id="MobiDB-lite"/>
    </source>
</evidence>
<evidence type="ECO:0000256" key="2">
    <source>
        <dbReference type="ARBA" id="ARBA00022692"/>
    </source>
</evidence>
<feature type="non-terminal residue" evidence="7">
    <location>
        <position position="1"/>
    </location>
</feature>
<dbReference type="GO" id="GO:0000166">
    <property type="term" value="F:nucleotide binding"/>
    <property type="evidence" value="ECO:0007669"/>
    <property type="project" value="InterPro"/>
</dbReference>
<dbReference type="PANTHER" id="PTHR24093:SF506">
    <property type="entry name" value="CATION-TRANSPORTING ATPASE PMA1"/>
    <property type="match status" value="1"/>
</dbReference>
<keyword evidence="4" id="KW-1133">Transmembrane helix</keyword>
<dbReference type="Proteomes" id="UP000473113">
    <property type="component" value="Unassembled WGS sequence"/>
</dbReference>
<dbReference type="InterPro" id="IPR023299">
    <property type="entry name" value="ATPase_P-typ_cyto_dom_N"/>
</dbReference>
<dbReference type="EMBL" id="JAALTR010000140">
    <property type="protein sequence ID" value="NGW66786.1"/>
    <property type="molecule type" value="Genomic_DNA"/>
</dbReference>
<protein>
    <submittedName>
        <fullName evidence="7">Cation-transporting P-type ATPase</fullName>
    </submittedName>
</protein>
<comment type="caution">
    <text evidence="7">The sequence shown here is derived from an EMBL/GenBank/DDBJ whole genome shotgun (WGS) entry which is preliminary data.</text>
</comment>